<sequence length="150" mass="17353">MRDELIEELSQQFMVLMPLLQKKIFDRIPEEDLPALHLTPANGRLLIILSEMRRATVSDLSQRISISRPNMTPLIDKLVQEDLACRKPCTQDRRVTYIEITPKGDQICSIFHRVIAGRVKDMLNGLEEEDLNDMIVHMNRMKEILLKTGT</sequence>
<dbReference type="InterPro" id="IPR039422">
    <property type="entry name" value="MarR/SlyA-like"/>
</dbReference>
<dbReference type="GO" id="GO:0006950">
    <property type="term" value="P:response to stress"/>
    <property type="evidence" value="ECO:0007669"/>
    <property type="project" value="TreeGrafter"/>
</dbReference>
<organism evidence="3 4">
    <name type="scientific">Paenibacillus sambharensis</name>
    <dbReference type="NCBI Taxonomy" id="1803190"/>
    <lineage>
        <taxon>Bacteria</taxon>
        <taxon>Bacillati</taxon>
        <taxon>Bacillota</taxon>
        <taxon>Bacilli</taxon>
        <taxon>Bacillales</taxon>
        <taxon>Paenibacillaceae</taxon>
        <taxon>Paenibacillus</taxon>
    </lineage>
</organism>
<gene>
    <name evidence="3" type="ORF">DNH61_16495</name>
</gene>
<keyword evidence="1" id="KW-0238">DNA-binding</keyword>
<dbReference type="SMART" id="SM00347">
    <property type="entry name" value="HTH_MARR"/>
    <property type="match status" value="1"/>
</dbReference>
<comment type="caution">
    <text evidence="3">The sequence shown here is derived from an EMBL/GenBank/DDBJ whole genome shotgun (WGS) entry which is preliminary data.</text>
</comment>
<dbReference type="Proteomes" id="UP000249522">
    <property type="component" value="Unassembled WGS sequence"/>
</dbReference>
<proteinExistence type="predicted"/>
<dbReference type="AlphaFoldDB" id="A0A2W1L5L5"/>
<dbReference type="RefSeq" id="WP_111147788.1">
    <property type="nucleotide sequence ID" value="NZ_QKRB01000051.1"/>
</dbReference>
<evidence type="ECO:0000313" key="4">
    <source>
        <dbReference type="Proteomes" id="UP000249522"/>
    </source>
</evidence>
<name>A0A2W1L5L5_9BACL</name>
<dbReference type="InterPro" id="IPR000835">
    <property type="entry name" value="HTH_MarR-typ"/>
</dbReference>
<protein>
    <submittedName>
        <fullName evidence="3">MarR family transcriptional regulator</fullName>
    </submittedName>
</protein>
<dbReference type="InterPro" id="IPR036390">
    <property type="entry name" value="WH_DNA-bd_sf"/>
</dbReference>
<accession>A0A2W1L5L5</accession>
<dbReference type="EMBL" id="QKRB01000051">
    <property type="protein sequence ID" value="PZD94566.1"/>
    <property type="molecule type" value="Genomic_DNA"/>
</dbReference>
<dbReference type="Gene3D" id="1.10.10.10">
    <property type="entry name" value="Winged helix-like DNA-binding domain superfamily/Winged helix DNA-binding domain"/>
    <property type="match status" value="1"/>
</dbReference>
<dbReference type="PANTHER" id="PTHR33164:SF96">
    <property type="entry name" value="MARR-FAMILY TRANSCRIPTIONAL REGULATOR"/>
    <property type="match status" value="1"/>
</dbReference>
<feature type="domain" description="HTH marR-type" evidence="2">
    <location>
        <begin position="2"/>
        <end position="143"/>
    </location>
</feature>
<dbReference type="PROSITE" id="PS50995">
    <property type="entry name" value="HTH_MARR_2"/>
    <property type="match status" value="1"/>
</dbReference>
<dbReference type="GO" id="GO:0003700">
    <property type="term" value="F:DNA-binding transcription factor activity"/>
    <property type="evidence" value="ECO:0007669"/>
    <property type="project" value="InterPro"/>
</dbReference>
<dbReference type="PRINTS" id="PR00598">
    <property type="entry name" value="HTHMARR"/>
</dbReference>
<dbReference type="GO" id="GO:0003677">
    <property type="term" value="F:DNA binding"/>
    <property type="evidence" value="ECO:0007669"/>
    <property type="project" value="UniProtKB-KW"/>
</dbReference>
<dbReference type="InterPro" id="IPR036388">
    <property type="entry name" value="WH-like_DNA-bd_sf"/>
</dbReference>
<dbReference type="SUPFAM" id="SSF46785">
    <property type="entry name" value="Winged helix' DNA-binding domain"/>
    <property type="match status" value="1"/>
</dbReference>
<reference evidence="3 4" key="1">
    <citation type="submission" date="2018-06" db="EMBL/GenBank/DDBJ databases">
        <title>Paenibacillus imtechensis sp. nov.</title>
        <authorList>
            <person name="Pinnaka A.K."/>
            <person name="Singh H."/>
            <person name="Kaur M."/>
        </authorList>
    </citation>
    <scope>NUCLEOTIDE SEQUENCE [LARGE SCALE GENOMIC DNA]</scope>
    <source>
        <strain evidence="3 4">SMB1</strain>
    </source>
</reference>
<dbReference type="OrthoDB" id="166070at2"/>
<evidence type="ECO:0000259" key="2">
    <source>
        <dbReference type="PROSITE" id="PS50995"/>
    </source>
</evidence>
<dbReference type="PANTHER" id="PTHR33164">
    <property type="entry name" value="TRANSCRIPTIONAL REGULATOR, MARR FAMILY"/>
    <property type="match status" value="1"/>
</dbReference>
<dbReference type="Pfam" id="PF01047">
    <property type="entry name" value="MarR"/>
    <property type="match status" value="1"/>
</dbReference>
<evidence type="ECO:0000313" key="3">
    <source>
        <dbReference type="EMBL" id="PZD94566.1"/>
    </source>
</evidence>
<keyword evidence="4" id="KW-1185">Reference proteome</keyword>
<evidence type="ECO:0000256" key="1">
    <source>
        <dbReference type="ARBA" id="ARBA00023125"/>
    </source>
</evidence>